<evidence type="ECO:0000313" key="1">
    <source>
        <dbReference type="EMBL" id="KEQ21577.1"/>
    </source>
</evidence>
<name>A0A081NT04_9BACL</name>
<dbReference type="AlphaFoldDB" id="A0A081NT04"/>
<protein>
    <submittedName>
        <fullName evidence="1">Uncharacterized protein</fullName>
    </submittedName>
</protein>
<dbReference type="Proteomes" id="UP000028123">
    <property type="component" value="Unassembled WGS sequence"/>
</dbReference>
<gene>
    <name evidence="1" type="ORF">ET33_35440</name>
</gene>
<evidence type="ECO:0000313" key="2">
    <source>
        <dbReference type="Proteomes" id="UP000028123"/>
    </source>
</evidence>
<accession>A0A081NT04</accession>
<dbReference type="EMBL" id="JNVM01000076">
    <property type="protein sequence ID" value="KEQ21577.1"/>
    <property type="molecule type" value="Genomic_DNA"/>
</dbReference>
<proteinExistence type="predicted"/>
<sequence>MSVSNAKKQAVCEKYRTYLEIIYTFGNKVMLMKQLYEYAKLLGLAKSYSFFYCSIMELVDAEILRKEPFVAYGKTTQLQMLTIRKFGIRFLEGKQDSYSVASVRKSHGNERIMVSIFKNCYILNKVIPRIIKEGKSVTFTEIMDLLNHDYSTILLNKNQGLSFITQIRTDKTLQQFFDTTEVDHDTKRMQEIKKTVAEGLRKGSESSEGKGKGKLCAGSRLSLIDLNNEIYAKVGRDYTKDEKINNYTVDTMLAFNAYIAQIKVVNNKPIIAILIFDIHNKTNIYKIATHIACIYNMFNRYFKCKFLLRVGVISIDEHASKNLESQAKGTYIDFMTKERRGIRLLAILNEWRVDALMQESIKVRFADNNITNEFMDAIKHANLVRR</sequence>
<reference evidence="1 2" key="1">
    <citation type="submission" date="2014-06" db="EMBL/GenBank/DDBJ databases">
        <title>Draft genome sequence of Paenibacillus sp. MSt1.</title>
        <authorList>
            <person name="Aw Y.K."/>
            <person name="Ong K.S."/>
            <person name="Gan H.M."/>
            <person name="Lee S.M."/>
        </authorList>
    </citation>
    <scope>NUCLEOTIDE SEQUENCE [LARGE SCALE GENOMIC DNA]</scope>
    <source>
        <strain evidence="1 2">MSt1</strain>
    </source>
</reference>
<comment type="caution">
    <text evidence="1">The sequence shown here is derived from an EMBL/GenBank/DDBJ whole genome shotgun (WGS) entry which is preliminary data.</text>
</comment>
<dbReference type="RefSeq" id="WP_036694061.1">
    <property type="nucleotide sequence ID" value="NZ_JNVM01000076.1"/>
</dbReference>
<keyword evidence="2" id="KW-1185">Reference proteome</keyword>
<dbReference type="OrthoDB" id="2562275at2"/>
<organism evidence="1 2">
    <name type="scientific">Paenibacillus tyrfis</name>
    <dbReference type="NCBI Taxonomy" id="1501230"/>
    <lineage>
        <taxon>Bacteria</taxon>
        <taxon>Bacillati</taxon>
        <taxon>Bacillota</taxon>
        <taxon>Bacilli</taxon>
        <taxon>Bacillales</taxon>
        <taxon>Paenibacillaceae</taxon>
        <taxon>Paenibacillus</taxon>
    </lineage>
</organism>